<dbReference type="InterPro" id="IPR011990">
    <property type="entry name" value="TPR-like_helical_dom_sf"/>
</dbReference>
<dbReference type="SMART" id="SM00028">
    <property type="entry name" value="TPR"/>
    <property type="match status" value="2"/>
</dbReference>
<dbReference type="Pfam" id="PF13431">
    <property type="entry name" value="TPR_17"/>
    <property type="match status" value="1"/>
</dbReference>
<evidence type="ECO:0000313" key="2">
    <source>
        <dbReference type="Proteomes" id="UP000596074"/>
    </source>
</evidence>
<dbReference type="RefSeq" id="WP_228345602.1">
    <property type="nucleotide sequence ID" value="NZ_CP045550.1"/>
</dbReference>
<dbReference type="AlphaFoldDB" id="A0A9E8JNK9"/>
<keyword evidence="2" id="KW-1185">Reference proteome</keyword>
<evidence type="ECO:0000313" key="1">
    <source>
        <dbReference type="EMBL" id="QQD23088.1"/>
    </source>
</evidence>
<dbReference type="Proteomes" id="UP000596074">
    <property type="component" value="Chromosome"/>
</dbReference>
<dbReference type="InterPro" id="IPR019734">
    <property type="entry name" value="TPR_rpt"/>
</dbReference>
<accession>A0A9E8JNK9</accession>
<name>A0A9E8JNK9_9GAMM</name>
<dbReference type="EMBL" id="CP046056">
    <property type="protein sequence ID" value="QQD23088.1"/>
    <property type="molecule type" value="Genomic_DNA"/>
</dbReference>
<proteinExistence type="predicted"/>
<gene>
    <name evidence="1" type="ORF">GJQ55_00745</name>
</gene>
<reference evidence="1 2" key="1">
    <citation type="submission" date="2019-11" db="EMBL/GenBank/DDBJ databases">
        <title>Venatorbacter sp. nov. a predator of Campylobacter and other Gram-negative bacteria.</title>
        <authorList>
            <person name="Saeedi A."/>
            <person name="Cummings N.J."/>
            <person name="Connerton I.F."/>
            <person name="Connerton P.L."/>
        </authorList>
    </citation>
    <scope>NUCLEOTIDE SEQUENCE [LARGE SCALE GENOMIC DNA]</scope>
    <source>
        <strain evidence="1">XL5</strain>
    </source>
</reference>
<dbReference type="Gene3D" id="1.25.40.10">
    <property type="entry name" value="Tetratricopeptide repeat domain"/>
    <property type="match status" value="1"/>
</dbReference>
<dbReference type="NCBIfam" id="NF047558">
    <property type="entry name" value="TPR_END_plus"/>
    <property type="match status" value="1"/>
</dbReference>
<sequence length="316" mass="35636">MASTKTCLTALLLSSLLLPLQSWGSPSPVADQAAQEAEADQAIDALDAPLYNAFTERYLLDEVRTLRQMIADLRVEATEKIVDREIMVASTAVRYATDTVTYFFYLIAGASTILVLVGWNSMRDIKERAGAFANEEIRRITASYEQRLDKLEEELHHKSRHIAQAQEEIELTNEIHSLWLKASQENTAEAKIAIYDQILELRTDDVEALTYKADAALLLGQAQWARSLANRALDIDPDNSHALYQRACAYAESDMPDEALRDLHRAIRKTDSLRLQAGRDSSFVSLHEHPRFLEMVVLPDRDEDHEDKTDDPASHA</sequence>
<dbReference type="SUPFAM" id="SSF48452">
    <property type="entry name" value="TPR-like"/>
    <property type="match status" value="1"/>
</dbReference>
<protein>
    <submittedName>
        <fullName evidence="1">Uncharacterized protein</fullName>
    </submittedName>
</protein>
<organism evidence="1 2">
    <name type="scientific">Venatoribacter cucullus</name>
    <dbReference type="NCBI Taxonomy" id="2661630"/>
    <lineage>
        <taxon>Bacteria</taxon>
        <taxon>Pseudomonadati</taxon>
        <taxon>Pseudomonadota</taxon>
        <taxon>Gammaproteobacteria</taxon>
        <taxon>Oceanospirillales</taxon>
        <taxon>Oceanospirillaceae</taxon>
        <taxon>Venatoribacter</taxon>
    </lineage>
</organism>
<dbReference type="KEGG" id="vcw:GJQ55_00745"/>